<dbReference type="Proteomes" id="UP000479710">
    <property type="component" value="Unassembled WGS sequence"/>
</dbReference>
<organism evidence="2 3">
    <name type="scientific">Oryza meyeriana var. granulata</name>
    <dbReference type="NCBI Taxonomy" id="110450"/>
    <lineage>
        <taxon>Eukaryota</taxon>
        <taxon>Viridiplantae</taxon>
        <taxon>Streptophyta</taxon>
        <taxon>Embryophyta</taxon>
        <taxon>Tracheophyta</taxon>
        <taxon>Spermatophyta</taxon>
        <taxon>Magnoliopsida</taxon>
        <taxon>Liliopsida</taxon>
        <taxon>Poales</taxon>
        <taxon>Poaceae</taxon>
        <taxon>BOP clade</taxon>
        <taxon>Oryzoideae</taxon>
        <taxon>Oryzeae</taxon>
        <taxon>Oryzinae</taxon>
        <taxon>Oryza</taxon>
        <taxon>Oryza meyeriana</taxon>
    </lineage>
</organism>
<proteinExistence type="predicted"/>
<reference evidence="2 3" key="1">
    <citation type="submission" date="2019-11" db="EMBL/GenBank/DDBJ databases">
        <title>Whole genome sequence of Oryza granulata.</title>
        <authorList>
            <person name="Li W."/>
        </authorList>
    </citation>
    <scope>NUCLEOTIDE SEQUENCE [LARGE SCALE GENOMIC DNA]</scope>
    <source>
        <strain evidence="3">cv. Menghai</strain>
        <tissue evidence="2">Leaf</tissue>
    </source>
</reference>
<keyword evidence="3" id="KW-1185">Reference proteome</keyword>
<name>A0A6G1C3K1_9ORYZ</name>
<evidence type="ECO:0000313" key="2">
    <source>
        <dbReference type="EMBL" id="KAF0894742.1"/>
    </source>
</evidence>
<accession>A0A6G1C3K1</accession>
<gene>
    <name evidence="2" type="ORF">E2562_002028</name>
</gene>
<evidence type="ECO:0000313" key="3">
    <source>
        <dbReference type="Proteomes" id="UP000479710"/>
    </source>
</evidence>
<dbReference type="AlphaFoldDB" id="A0A6G1C3K1"/>
<feature type="compositionally biased region" description="Pro residues" evidence="1">
    <location>
        <begin position="26"/>
        <end position="44"/>
    </location>
</feature>
<protein>
    <submittedName>
        <fullName evidence="2">Uncharacterized protein</fullName>
    </submittedName>
</protein>
<comment type="caution">
    <text evidence="2">The sequence shown here is derived from an EMBL/GenBank/DDBJ whole genome shotgun (WGS) entry which is preliminary data.</text>
</comment>
<sequence length="59" mass="5877">MPAQGASKWKAPPAPPPRQPAASAPPLRPPSPGYAAQLPPPPSPGYAVAAAFTAHNPCA</sequence>
<evidence type="ECO:0000256" key="1">
    <source>
        <dbReference type="SAM" id="MobiDB-lite"/>
    </source>
</evidence>
<feature type="region of interest" description="Disordered" evidence="1">
    <location>
        <begin position="1"/>
        <end position="45"/>
    </location>
</feature>
<dbReference type="EMBL" id="SPHZ02000010">
    <property type="protein sequence ID" value="KAF0894742.1"/>
    <property type="molecule type" value="Genomic_DNA"/>
</dbReference>